<name>A0A0X8X7C9_HALHR</name>
<evidence type="ECO:0000313" key="9">
    <source>
        <dbReference type="Proteomes" id="UP000218890"/>
    </source>
</evidence>
<dbReference type="AlphaFoldDB" id="A0A0X8X7C9"/>
<keyword evidence="3 6" id="KW-0812">Transmembrane</keyword>
<dbReference type="GO" id="GO:0004674">
    <property type="term" value="F:protein serine/threonine kinase activity"/>
    <property type="evidence" value="ECO:0007669"/>
    <property type="project" value="UniProtKB-KW"/>
</dbReference>
<evidence type="ECO:0000256" key="5">
    <source>
        <dbReference type="ARBA" id="ARBA00023136"/>
    </source>
</evidence>
<accession>A0A0X8X7C9</accession>
<keyword evidence="9" id="KW-1185">Reference proteome</keyword>
<proteinExistence type="predicted"/>
<keyword evidence="2" id="KW-1003">Cell membrane</keyword>
<dbReference type="RefSeq" id="WP_096407481.1">
    <property type="nucleotide sequence ID" value="NZ_AP017372.2"/>
</dbReference>
<evidence type="ECO:0000259" key="7">
    <source>
        <dbReference type="Pfam" id="PF06271"/>
    </source>
</evidence>
<dbReference type="PANTHER" id="PTHR36115">
    <property type="entry name" value="PROLINE-RICH ANTIGEN HOMOLOG-RELATED"/>
    <property type="match status" value="1"/>
</dbReference>
<evidence type="ECO:0000256" key="1">
    <source>
        <dbReference type="ARBA" id="ARBA00004651"/>
    </source>
</evidence>
<dbReference type="GO" id="GO:0005886">
    <property type="term" value="C:plasma membrane"/>
    <property type="evidence" value="ECO:0007669"/>
    <property type="project" value="UniProtKB-SubCell"/>
</dbReference>
<sequence>MSEAQNHQALTQESDKKLYGGFWIRVGAALIDMLVLLIPMLLLSYLLLVLIAPTTHEEELFYQGIDSVLAFAIWLVYTAGFHSSTWQATLGKRALGLKVTSLEGNRISFGHAAGRYVAEILNVLTLGIGYIMVGLTSRKQGLHDMVAGTYVVRTEDRGPF</sequence>
<evidence type="ECO:0000256" key="6">
    <source>
        <dbReference type="SAM" id="Phobius"/>
    </source>
</evidence>
<feature type="transmembrane region" description="Helical" evidence="6">
    <location>
        <begin position="60"/>
        <end position="77"/>
    </location>
</feature>
<feature type="transmembrane region" description="Helical" evidence="6">
    <location>
        <begin position="22"/>
        <end position="48"/>
    </location>
</feature>
<dbReference type="Pfam" id="PF06271">
    <property type="entry name" value="RDD"/>
    <property type="match status" value="1"/>
</dbReference>
<evidence type="ECO:0000256" key="4">
    <source>
        <dbReference type="ARBA" id="ARBA00022989"/>
    </source>
</evidence>
<dbReference type="Proteomes" id="UP000218890">
    <property type="component" value="Chromosome"/>
</dbReference>
<keyword evidence="5 6" id="KW-0472">Membrane</keyword>
<comment type="subcellular location">
    <subcellularLocation>
        <location evidence="1">Cell membrane</location>
        <topology evidence="1">Multi-pass membrane protein</topology>
    </subcellularLocation>
</comment>
<gene>
    <name evidence="8" type="ORF">HH1059_02920</name>
</gene>
<dbReference type="OrthoDB" id="9793824at2"/>
<protein>
    <submittedName>
        <fullName evidence="8">Serine/threonine protein kinase</fullName>
    </submittedName>
</protein>
<dbReference type="EMBL" id="AP017372">
    <property type="protein sequence ID" value="BAU56970.1"/>
    <property type="molecule type" value="Genomic_DNA"/>
</dbReference>
<dbReference type="KEGG" id="hhk:HH1059_02920"/>
<feature type="transmembrane region" description="Helical" evidence="6">
    <location>
        <begin position="116"/>
        <end position="135"/>
    </location>
</feature>
<reference evidence="8" key="1">
    <citation type="submission" date="2016-02" db="EMBL/GenBank/DDBJ databases">
        <title>Halorhodospira halochloris DSM-1059 complete genome, version 2.</title>
        <authorList>
            <person name="Tsukatani Y."/>
        </authorList>
    </citation>
    <scope>NUCLEOTIDE SEQUENCE</scope>
    <source>
        <strain evidence="8">DSM 1059</strain>
    </source>
</reference>
<keyword evidence="4 6" id="KW-1133">Transmembrane helix</keyword>
<keyword evidence="8" id="KW-0723">Serine/threonine-protein kinase</keyword>
<dbReference type="PANTHER" id="PTHR36115:SF4">
    <property type="entry name" value="MEMBRANE PROTEIN"/>
    <property type="match status" value="1"/>
</dbReference>
<dbReference type="InterPro" id="IPR010432">
    <property type="entry name" value="RDD"/>
</dbReference>
<evidence type="ECO:0000256" key="2">
    <source>
        <dbReference type="ARBA" id="ARBA00022475"/>
    </source>
</evidence>
<evidence type="ECO:0000256" key="3">
    <source>
        <dbReference type="ARBA" id="ARBA00022692"/>
    </source>
</evidence>
<organism evidence="8 9">
    <name type="scientific">Halorhodospira halochloris</name>
    <name type="common">Ectothiorhodospira halochloris</name>
    <dbReference type="NCBI Taxonomy" id="1052"/>
    <lineage>
        <taxon>Bacteria</taxon>
        <taxon>Pseudomonadati</taxon>
        <taxon>Pseudomonadota</taxon>
        <taxon>Gammaproteobacteria</taxon>
        <taxon>Chromatiales</taxon>
        <taxon>Ectothiorhodospiraceae</taxon>
        <taxon>Halorhodospira</taxon>
    </lineage>
</organism>
<feature type="domain" description="RDD" evidence="7">
    <location>
        <begin position="19"/>
        <end position="148"/>
    </location>
</feature>
<keyword evidence="8" id="KW-0808">Transferase</keyword>
<evidence type="ECO:0000313" key="8">
    <source>
        <dbReference type="EMBL" id="BAU56970.1"/>
    </source>
</evidence>
<keyword evidence="8" id="KW-0418">Kinase</keyword>
<dbReference type="InterPro" id="IPR051791">
    <property type="entry name" value="Pra-immunoreactive"/>
</dbReference>